<proteinExistence type="predicted"/>
<accession>A0A1D2VRN1</accession>
<sequence length="53" mass="5870">MNSVFVCKARTLSSPATHPAQNQSKRCANSRFRGPLREHNIDLIYPSADLAAK</sequence>
<evidence type="ECO:0000313" key="1">
    <source>
        <dbReference type="EMBL" id="ODV64272.1"/>
    </source>
</evidence>
<dbReference type="EMBL" id="KV454475">
    <property type="protein sequence ID" value="ODV64272.1"/>
    <property type="molecule type" value="Genomic_DNA"/>
</dbReference>
<reference evidence="2" key="1">
    <citation type="submission" date="2016-05" db="EMBL/GenBank/DDBJ databases">
        <title>Comparative genomics of biotechnologically important yeasts.</title>
        <authorList>
            <consortium name="DOE Joint Genome Institute"/>
            <person name="Riley R."/>
            <person name="Haridas S."/>
            <person name="Wolfe K.H."/>
            <person name="Lopes M.R."/>
            <person name="Hittinger C.T."/>
            <person name="Goker M."/>
            <person name="Salamov A."/>
            <person name="Wisecaver J."/>
            <person name="Long T.M."/>
            <person name="Aerts A.L."/>
            <person name="Barry K."/>
            <person name="Choi C."/>
            <person name="Clum A."/>
            <person name="Coughlan A.Y."/>
            <person name="Deshpande S."/>
            <person name="Douglass A.P."/>
            <person name="Hanson S.J."/>
            <person name="Klenk H.-P."/>
            <person name="Labutti K."/>
            <person name="Lapidus A."/>
            <person name="Lindquist E."/>
            <person name="Lipzen A."/>
            <person name="Meier-Kolthoff J.P."/>
            <person name="Ohm R.A."/>
            <person name="Otillar R.P."/>
            <person name="Pangilinan J."/>
            <person name="Peng Y."/>
            <person name="Rokas A."/>
            <person name="Rosa C.A."/>
            <person name="Scheuner C."/>
            <person name="Sibirny A.A."/>
            <person name="Slot J.C."/>
            <person name="Stielow J.B."/>
            <person name="Sun H."/>
            <person name="Kurtzman C.P."/>
            <person name="Blackwell M."/>
            <person name="Grigoriev I.V."/>
            <person name="Jeffries T.W."/>
        </authorList>
    </citation>
    <scope>NUCLEOTIDE SEQUENCE [LARGE SCALE GENOMIC DNA]</scope>
    <source>
        <strain evidence="2">DSM 1968</strain>
    </source>
</reference>
<keyword evidence="2" id="KW-1185">Reference proteome</keyword>
<name>A0A1D2VRN1_9ASCO</name>
<dbReference type="AlphaFoldDB" id="A0A1D2VRN1"/>
<protein>
    <submittedName>
        <fullName evidence="1">Uncharacterized protein</fullName>
    </submittedName>
</protein>
<dbReference type="GeneID" id="30966123"/>
<evidence type="ECO:0000313" key="2">
    <source>
        <dbReference type="Proteomes" id="UP000095038"/>
    </source>
</evidence>
<dbReference type="RefSeq" id="XP_020050579.1">
    <property type="nucleotide sequence ID" value="XM_020192487.1"/>
</dbReference>
<dbReference type="InParanoid" id="A0A1D2VRN1"/>
<gene>
    <name evidence="1" type="ORF">ASCRUDRAFT_73931</name>
</gene>
<dbReference type="Proteomes" id="UP000095038">
    <property type="component" value="Unassembled WGS sequence"/>
</dbReference>
<organism evidence="1 2">
    <name type="scientific">Ascoidea rubescens DSM 1968</name>
    <dbReference type="NCBI Taxonomy" id="1344418"/>
    <lineage>
        <taxon>Eukaryota</taxon>
        <taxon>Fungi</taxon>
        <taxon>Dikarya</taxon>
        <taxon>Ascomycota</taxon>
        <taxon>Saccharomycotina</taxon>
        <taxon>Saccharomycetes</taxon>
        <taxon>Ascoideaceae</taxon>
        <taxon>Ascoidea</taxon>
    </lineage>
</organism>